<evidence type="ECO:0000256" key="1">
    <source>
        <dbReference type="ARBA" id="ARBA00001962"/>
    </source>
</evidence>
<feature type="transmembrane region" description="Helical" evidence="17">
    <location>
        <begin position="53"/>
        <end position="74"/>
    </location>
</feature>
<keyword evidence="5" id="KW-0001">2Fe-2S</keyword>
<keyword evidence="4 17" id="KW-0812">Transmembrane</keyword>
<dbReference type="OrthoDB" id="426882at2759"/>
<dbReference type="Proteomes" id="UP000005204">
    <property type="component" value="Unassembled WGS sequence"/>
</dbReference>
<dbReference type="SUPFAM" id="SSF55961">
    <property type="entry name" value="Bet v1-like"/>
    <property type="match status" value="1"/>
</dbReference>
<dbReference type="Gene3D" id="3.90.380.10">
    <property type="entry name" value="Naphthalene 1,2-dioxygenase Alpha Subunit, Chain A, domain 1"/>
    <property type="match status" value="1"/>
</dbReference>
<comment type="pathway">
    <text evidence="12">Steroid hormone biosynthesis; dafachronic acid biosynthesis.</text>
</comment>
<dbReference type="GO" id="GO:0051537">
    <property type="term" value="F:2 iron, 2 sulfur cluster binding"/>
    <property type="evidence" value="ECO:0007669"/>
    <property type="project" value="UniProtKB-KW"/>
</dbReference>
<evidence type="ECO:0000256" key="6">
    <source>
        <dbReference type="ARBA" id="ARBA00022723"/>
    </source>
</evidence>
<reference evidence="20" key="1">
    <citation type="journal article" date="2008" name="Insect Biochem. Mol. Biol.">
        <title>The genome of a lepidopteran model insect, the silkworm Bombyx mori.</title>
        <authorList>
            <consortium name="International Silkworm Genome Consortium"/>
        </authorList>
    </citation>
    <scope>NUCLEOTIDE SEQUENCE [LARGE SCALE GENOMIC DNA]</scope>
    <source>
        <strain evidence="20">p50T</strain>
    </source>
</reference>
<accession>A0A8R1TAY5</accession>
<dbReference type="GO" id="GO:0170056">
    <property type="term" value="F:cholesterol 7-desaturase [NAD(P)H] activity"/>
    <property type="evidence" value="ECO:0007669"/>
    <property type="project" value="UniProtKB-EC"/>
</dbReference>
<evidence type="ECO:0000256" key="13">
    <source>
        <dbReference type="ARBA" id="ARBA00025729"/>
    </source>
</evidence>
<dbReference type="PANTHER" id="PTHR21266:SF32">
    <property type="entry name" value="CHOLESTEROL 7-DESATURASE NVD"/>
    <property type="match status" value="1"/>
</dbReference>
<dbReference type="GO" id="GO:0008203">
    <property type="term" value="P:cholesterol metabolic process"/>
    <property type="evidence" value="ECO:0007669"/>
    <property type="project" value="InterPro"/>
</dbReference>
<keyword evidence="6" id="KW-0479">Metal-binding</keyword>
<feature type="domain" description="Rieske" evidence="18">
    <location>
        <begin position="126"/>
        <end position="229"/>
    </location>
</feature>
<dbReference type="PANTHER" id="PTHR21266">
    <property type="entry name" value="IRON-SULFUR DOMAIN CONTAINING PROTEIN"/>
    <property type="match status" value="1"/>
</dbReference>
<dbReference type="EC" id="1.14.19.21" evidence="14"/>
<keyword evidence="20" id="KW-1185">Reference proteome</keyword>
<keyword evidence="7 17" id="KW-1133">Transmembrane helix</keyword>
<dbReference type="Pfam" id="PF19298">
    <property type="entry name" value="KshA_C"/>
    <property type="match status" value="1"/>
</dbReference>
<keyword evidence="11 17" id="KW-0472">Membrane</keyword>
<reference evidence="19" key="2">
    <citation type="submission" date="2022-06" db="UniProtKB">
        <authorList>
            <consortium name="EnsemblMetazoa"/>
        </authorList>
    </citation>
    <scope>IDENTIFICATION</scope>
    <source>
        <strain evidence="19">p50T (Dazao)</strain>
    </source>
</reference>
<evidence type="ECO:0000256" key="8">
    <source>
        <dbReference type="ARBA" id="ARBA00023002"/>
    </source>
</evidence>
<dbReference type="GeneID" id="733067"/>
<comment type="catalytic activity">
    <reaction evidence="15">
        <text>cholesterol + NADH + O2 + H(+) = 7-dehydrocholesterol + NAD(+) + 2 H2O</text>
        <dbReference type="Rhea" id="RHEA:51644"/>
        <dbReference type="ChEBI" id="CHEBI:15377"/>
        <dbReference type="ChEBI" id="CHEBI:15378"/>
        <dbReference type="ChEBI" id="CHEBI:15379"/>
        <dbReference type="ChEBI" id="CHEBI:16113"/>
        <dbReference type="ChEBI" id="CHEBI:17759"/>
        <dbReference type="ChEBI" id="CHEBI:57540"/>
        <dbReference type="ChEBI" id="CHEBI:57945"/>
        <dbReference type="EC" id="1.14.19.21"/>
    </reaction>
    <physiologicalReaction direction="left-to-right" evidence="15">
        <dbReference type="Rhea" id="RHEA:51645"/>
    </physiologicalReaction>
</comment>
<evidence type="ECO:0000256" key="5">
    <source>
        <dbReference type="ARBA" id="ARBA00022714"/>
    </source>
</evidence>
<evidence type="ECO:0000256" key="17">
    <source>
        <dbReference type="SAM" id="Phobius"/>
    </source>
</evidence>
<dbReference type="Pfam" id="PF00355">
    <property type="entry name" value="Rieske"/>
    <property type="match status" value="1"/>
</dbReference>
<dbReference type="CTD" id="5740633"/>
<proteinExistence type="inferred from homology"/>
<dbReference type="KEGG" id="bmor:733067"/>
<keyword evidence="9" id="KW-0408">Iron</keyword>
<evidence type="ECO:0000256" key="15">
    <source>
        <dbReference type="ARBA" id="ARBA00047853"/>
    </source>
</evidence>
<dbReference type="GO" id="GO:0046872">
    <property type="term" value="F:metal ion binding"/>
    <property type="evidence" value="ECO:0007669"/>
    <property type="project" value="UniProtKB-KW"/>
</dbReference>
<dbReference type="Gene3D" id="2.102.10.10">
    <property type="entry name" value="Rieske [2Fe-2S] iron-sulphur domain"/>
    <property type="match status" value="1"/>
</dbReference>
<sequence length="453" mass="50920">MADRQHFPSAITEAVSSNTACPDTGPKAETTNIFLLLQRNITIESSKHVFSSIVEYILILTLMFAFSAILYVIYKSYISPVFYKKELTEVGFDHIPQGPDKGRRISRAQASRRMGSKLPPPYPNGWFAVAETRELKVGSALSIDALGQNLCVYRGEDGLARCVDAYCPHLGANLAVGGTVRGSCIECPFHKWRFNAAGTCVSLPGSDIAPKGVSIRTWCVVETDGAVWIWHDAEGREPLWEITDPPELKEFGYRGRNEFEVSAHIQEIPENGADVPHLNAVHSSSLLSDLGERYPVLHEIIGRHVWNADWTKSDDHTSLMHITQEYKVLKYDLARIDVKVTQIGPGHVRLFLKTSVGPFYIVQSVTPLGPLLQKVIHRVYSPAYNAPVGAFLVRCEAYMFERDVTIWNSKRFVSAPAYVKTDKTIRTFRNWFGQFYSEHSLGFRDALQNPLDW</sequence>
<evidence type="ECO:0000256" key="2">
    <source>
        <dbReference type="ARBA" id="ARBA00004370"/>
    </source>
</evidence>
<dbReference type="GO" id="GO:0016020">
    <property type="term" value="C:membrane"/>
    <property type="evidence" value="ECO:0007669"/>
    <property type="project" value="UniProtKB-SubCell"/>
</dbReference>
<dbReference type="GO" id="GO:0005737">
    <property type="term" value="C:cytoplasm"/>
    <property type="evidence" value="ECO:0007669"/>
    <property type="project" value="TreeGrafter"/>
</dbReference>
<dbReference type="SUPFAM" id="SSF50022">
    <property type="entry name" value="ISP domain"/>
    <property type="match status" value="1"/>
</dbReference>
<evidence type="ECO:0000313" key="19">
    <source>
        <dbReference type="EnsemblMetazoa" id="NP_001037626.1"/>
    </source>
</evidence>
<name>A0A8R1TAY5_BOMMO</name>
<evidence type="ECO:0000259" key="18">
    <source>
        <dbReference type="PROSITE" id="PS51296"/>
    </source>
</evidence>
<dbReference type="InterPro" id="IPR045605">
    <property type="entry name" value="KshA-like_C"/>
</dbReference>
<dbReference type="EnsemblMetazoa" id="NM_001044161.1">
    <property type="protein sequence ID" value="NP_001037626.1"/>
    <property type="gene ID" value="GeneID_733067"/>
</dbReference>
<comment type="pathway">
    <text evidence="3">Hormone biosynthesis.</text>
</comment>
<dbReference type="PROSITE" id="PS51296">
    <property type="entry name" value="RIESKE"/>
    <property type="match status" value="1"/>
</dbReference>
<dbReference type="RefSeq" id="NP_001037626.1">
    <property type="nucleotide sequence ID" value="NM_001044161.1"/>
</dbReference>
<evidence type="ECO:0000256" key="14">
    <source>
        <dbReference type="ARBA" id="ARBA00026095"/>
    </source>
</evidence>
<evidence type="ECO:0000256" key="3">
    <source>
        <dbReference type="ARBA" id="ARBA00004972"/>
    </source>
</evidence>
<evidence type="ECO:0000256" key="7">
    <source>
        <dbReference type="ARBA" id="ARBA00022989"/>
    </source>
</evidence>
<evidence type="ECO:0000256" key="10">
    <source>
        <dbReference type="ARBA" id="ARBA00023014"/>
    </source>
</evidence>
<evidence type="ECO:0000256" key="12">
    <source>
        <dbReference type="ARBA" id="ARBA00025712"/>
    </source>
</evidence>
<protein>
    <recommendedName>
        <fullName evidence="14">cholesterol 7-desaturase</fullName>
        <ecNumber evidence="14">1.14.19.21</ecNumber>
    </recommendedName>
</protein>
<dbReference type="InterPro" id="IPR036922">
    <property type="entry name" value="Rieske_2Fe-2S_sf"/>
</dbReference>
<organism evidence="19 20">
    <name type="scientific">Bombyx mori</name>
    <name type="common">Silk moth</name>
    <dbReference type="NCBI Taxonomy" id="7091"/>
    <lineage>
        <taxon>Eukaryota</taxon>
        <taxon>Metazoa</taxon>
        <taxon>Ecdysozoa</taxon>
        <taxon>Arthropoda</taxon>
        <taxon>Hexapoda</taxon>
        <taxon>Insecta</taxon>
        <taxon>Pterygota</taxon>
        <taxon>Neoptera</taxon>
        <taxon>Endopterygota</taxon>
        <taxon>Lepidoptera</taxon>
        <taxon>Glossata</taxon>
        <taxon>Ditrysia</taxon>
        <taxon>Bombycoidea</taxon>
        <taxon>Bombycidae</taxon>
        <taxon>Bombycinae</taxon>
        <taxon>Bombyx</taxon>
    </lineage>
</organism>
<evidence type="ECO:0000256" key="4">
    <source>
        <dbReference type="ARBA" id="ARBA00022692"/>
    </source>
</evidence>
<keyword evidence="10" id="KW-0411">Iron-sulfur</keyword>
<evidence type="ECO:0000256" key="11">
    <source>
        <dbReference type="ARBA" id="ARBA00023136"/>
    </source>
</evidence>
<dbReference type="AlphaFoldDB" id="A0A8R1TAY5"/>
<evidence type="ECO:0000256" key="16">
    <source>
        <dbReference type="ARBA" id="ARBA00049548"/>
    </source>
</evidence>
<dbReference type="InterPro" id="IPR017941">
    <property type="entry name" value="Rieske_2Fe-2S"/>
</dbReference>
<dbReference type="SMR" id="A0A8R1TAY5"/>
<comment type="catalytic activity">
    <reaction evidence="16">
        <text>cholesterol + NADPH + O2 + H(+) = 7-dehydrocholesterol + NADP(+) + 2 H2O</text>
        <dbReference type="Rhea" id="RHEA:45024"/>
        <dbReference type="ChEBI" id="CHEBI:15377"/>
        <dbReference type="ChEBI" id="CHEBI:15378"/>
        <dbReference type="ChEBI" id="CHEBI:15379"/>
        <dbReference type="ChEBI" id="CHEBI:16113"/>
        <dbReference type="ChEBI" id="CHEBI:17759"/>
        <dbReference type="ChEBI" id="CHEBI:57783"/>
        <dbReference type="ChEBI" id="CHEBI:58349"/>
        <dbReference type="EC" id="1.14.19.21"/>
    </reaction>
    <physiologicalReaction direction="left-to-right" evidence="16">
        <dbReference type="Rhea" id="RHEA:45025"/>
    </physiologicalReaction>
</comment>
<evidence type="ECO:0000256" key="9">
    <source>
        <dbReference type="ARBA" id="ARBA00023004"/>
    </source>
</evidence>
<keyword evidence="8" id="KW-0560">Oxidoreductase</keyword>
<comment type="cofactor">
    <cofactor evidence="1">
        <name>Fe cation</name>
        <dbReference type="ChEBI" id="CHEBI:24875"/>
    </cofactor>
</comment>
<comment type="subcellular location">
    <subcellularLocation>
        <location evidence="2">Membrane</location>
    </subcellularLocation>
</comment>
<dbReference type="InterPro" id="IPR050584">
    <property type="entry name" value="Cholesterol_7-desaturase"/>
</dbReference>
<evidence type="ECO:0000313" key="20">
    <source>
        <dbReference type="Proteomes" id="UP000005204"/>
    </source>
</evidence>
<comment type="similarity">
    <text evidence="13">Belongs to the cholesterol 7-desaturase family.</text>
</comment>